<reference evidence="1 2" key="1">
    <citation type="submission" date="2020-08" db="EMBL/GenBank/DDBJ databases">
        <title>Whole genome sequence of Shewanella sp strain PS-2.</title>
        <authorList>
            <person name="Das S.K."/>
        </authorList>
    </citation>
    <scope>NUCLEOTIDE SEQUENCE [LARGE SCALE GENOMIC DNA]</scope>
    <source>
        <strain evidence="1 2">PS-2</strain>
    </source>
</reference>
<organism evidence="1 2">
    <name type="scientific">Shewanella cutis</name>
    <dbReference type="NCBI Taxonomy" id="2766780"/>
    <lineage>
        <taxon>Bacteria</taxon>
        <taxon>Pseudomonadati</taxon>
        <taxon>Pseudomonadota</taxon>
        <taxon>Gammaproteobacteria</taxon>
        <taxon>Alteromonadales</taxon>
        <taxon>Shewanellaceae</taxon>
        <taxon>Shewanella</taxon>
    </lineage>
</organism>
<comment type="caution">
    <text evidence="1">The sequence shown here is derived from an EMBL/GenBank/DDBJ whole genome shotgun (WGS) entry which is preliminary data.</text>
</comment>
<sequence length="530" mass="57697">MAFTPAALSLRGGLNLADSDSDMKPGECRELVNYEINTSGRYQRVTGFERFDGRPSPSAVRVVDLAGFPFETDEAALAALNAEVETRRALITAVPGSGPVIGVFMFAGIVYAMRNTSDGNAAKLYRATSTGWAEVTTPALLPNGRLFTRQTNFSGSSGTLEIIGVDGKNKAFRFNGTTFTQITGPITPDAPITLEVLPSQTLLLGYRGGSFVFSAVGDPTKFSSVDGGGEIAVADEITDMQVQADNTCAIGCRNRLYMLYGSSKTDFQLKSLSTKVGMRTATAQSLSDTLFLDDRGLTMLARVQQFGDFAQATISQKVQPLLDQYAGRDMCSVTIKTKNQYRLFFTDGSALFITLAPDGAPQFTQVNYGVPIRCAFSGEDAFGIESVFVGAENGFVYQLDKGFSFDGLEYESYLLTGFMHFGSPETKKKWHKLVIECDSVTEVLMHAIAYFDFMSPDTPDSELIVGSGSKWDLSEWDNATWGNGSTNWADMYIAGVSRNIALHLSNTSKQLPPHIISNLYLHSKPVSRRR</sequence>
<proteinExistence type="predicted"/>
<dbReference type="RefSeq" id="WP_240131239.1">
    <property type="nucleotide sequence ID" value="NZ_JACSDI010000007.1"/>
</dbReference>
<accession>A0ABS9QYX8</accession>
<dbReference type="EMBL" id="JACSDI010000007">
    <property type="protein sequence ID" value="MCG9964621.1"/>
    <property type="molecule type" value="Genomic_DNA"/>
</dbReference>
<evidence type="ECO:0000313" key="2">
    <source>
        <dbReference type="Proteomes" id="UP000829384"/>
    </source>
</evidence>
<name>A0ABS9QYX8_9GAMM</name>
<protein>
    <submittedName>
        <fullName evidence="1">Uncharacterized protein</fullName>
    </submittedName>
</protein>
<dbReference type="Proteomes" id="UP000829384">
    <property type="component" value="Unassembled WGS sequence"/>
</dbReference>
<evidence type="ECO:0000313" key="1">
    <source>
        <dbReference type="EMBL" id="MCG9964621.1"/>
    </source>
</evidence>
<gene>
    <name evidence="1" type="ORF">H9J30_11935</name>
</gene>
<keyword evidence="2" id="KW-1185">Reference proteome</keyword>